<dbReference type="PANTHER" id="PTHR21310:SF55">
    <property type="entry name" value="AMINOGLYCOSIDE PHOSPHOTRANSFERASE DOMAIN-CONTAINING PROTEIN"/>
    <property type="match status" value="1"/>
</dbReference>
<comment type="caution">
    <text evidence="2">The sequence shown here is derived from an EMBL/GenBank/DDBJ whole genome shotgun (WGS) entry which is preliminary data.</text>
</comment>
<evidence type="ECO:0000259" key="1">
    <source>
        <dbReference type="Pfam" id="PF01636"/>
    </source>
</evidence>
<dbReference type="SUPFAM" id="SSF56112">
    <property type="entry name" value="Protein kinase-like (PK-like)"/>
    <property type="match status" value="1"/>
</dbReference>
<dbReference type="GeneID" id="43602778"/>
<organism evidence="2 3">
    <name type="scientific">Venustampulla echinocandica</name>
    <dbReference type="NCBI Taxonomy" id="2656787"/>
    <lineage>
        <taxon>Eukaryota</taxon>
        <taxon>Fungi</taxon>
        <taxon>Dikarya</taxon>
        <taxon>Ascomycota</taxon>
        <taxon>Pezizomycotina</taxon>
        <taxon>Leotiomycetes</taxon>
        <taxon>Helotiales</taxon>
        <taxon>Pleuroascaceae</taxon>
        <taxon>Venustampulla</taxon>
    </lineage>
</organism>
<dbReference type="RefSeq" id="XP_031865389.1">
    <property type="nucleotide sequence ID" value="XM_032018552.1"/>
</dbReference>
<feature type="domain" description="Aminoglycoside phosphotransferase" evidence="1">
    <location>
        <begin position="40"/>
        <end position="226"/>
    </location>
</feature>
<dbReference type="AlphaFoldDB" id="A0A370TB20"/>
<reference evidence="2 3" key="1">
    <citation type="journal article" date="2018" name="IMA Fungus">
        <title>IMA Genome-F 9: Draft genome sequence of Annulohypoxylon stygium, Aspergillus mulundensis, Berkeleyomyces basicola (syn. Thielaviopsis basicola), Ceratocystis smalleyi, two Cercospora beticola strains, Coleophoma cylindrospora, Fusarium fracticaudum, Phialophora cf. hyalina, and Morchella septimelata.</title>
        <authorList>
            <person name="Wingfield B.D."/>
            <person name="Bills G.F."/>
            <person name="Dong Y."/>
            <person name="Huang W."/>
            <person name="Nel W.J."/>
            <person name="Swalarsk-Parry B.S."/>
            <person name="Vaghefi N."/>
            <person name="Wilken P.M."/>
            <person name="An Z."/>
            <person name="de Beer Z.W."/>
            <person name="De Vos L."/>
            <person name="Chen L."/>
            <person name="Duong T.A."/>
            <person name="Gao Y."/>
            <person name="Hammerbacher A."/>
            <person name="Kikkert J.R."/>
            <person name="Li Y."/>
            <person name="Li H."/>
            <person name="Li K."/>
            <person name="Li Q."/>
            <person name="Liu X."/>
            <person name="Ma X."/>
            <person name="Naidoo K."/>
            <person name="Pethybridge S.J."/>
            <person name="Sun J."/>
            <person name="Steenkamp E.T."/>
            <person name="van der Nest M.A."/>
            <person name="van Wyk S."/>
            <person name="Wingfield M.J."/>
            <person name="Xiong C."/>
            <person name="Yue Q."/>
            <person name="Zhang X."/>
        </authorList>
    </citation>
    <scope>NUCLEOTIDE SEQUENCE [LARGE SCALE GENOMIC DNA]</scope>
    <source>
        <strain evidence="2 3">BP 5553</strain>
    </source>
</reference>
<dbReference type="STRING" id="2656787.A0A370TB20"/>
<protein>
    <recommendedName>
        <fullName evidence="1">Aminoglycoside phosphotransferase domain-containing protein</fullName>
    </recommendedName>
</protein>
<evidence type="ECO:0000313" key="2">
    <source>
        <dbReference type="EMBL" id="RDL31140.1"/>
    </source>
</evidence>
<dbReference type="PANTHER" id="PTHR21310">
    <property type="entry name" value="AMINOGLYCOSIDE PHOSPHOTRANSFERASE-RELATED-RELATED"/>
    <property type="match status" value="1"/>
</dbReference>
<keyword evidence="3" id="KW-1185">Reference proteome</keyword>
<accession>A0A370TB20</accession>
<dbReference type="Pfam" id="PF01636">
    <property type="entry name" value="APH"/>
    <property type="match status" value="1"/>
</dbReference>
<evidence type="ECO:0000313" key="3">
    <source>
        <dbReference type="Proteomes" id="UP000254866"/>
    </source>
</evidence>
<dbReference type="Gene3D" id="3.90.1200.10">
    <property type="match status" value="1"/>
</dbReference>
<proteinExistence type="predicted"/>
<gene>
    <name evidence="2" type="ORF">BP5553_09929</name>
</gene>
<sequence length="259" mass="29637">MFEIPEYPGYGPRFLSIQGGATVSLIDDDVICKQGSRVTRSEKMAMRLVKKHIPDFPTPELQLSSYSTTRVFGQLCMDVVPGSTLKLSWDGLDNVTKERLCHETWALIAQLRQIPKPSELNHLFQCSADGSPTNDVLIKDLEDPPRPLLDDHAVRTRICERYHHFYGRRFTKELPDMLPRSSVSVFTHGDICPQNIMIDGSNHITGIIDWETAGWYPDYWEYGNIMKPRTEIDWAALMDQTAPQRWDLSGIKAARRVLF</sequence>
<dbReference type="InterPro" id="IPR051678">
    <property type="entry name" value="AGP_Transferase"/>
</dbReference>
<name>A0A370TB20_9HELO</name>
<dbReference type="EMBL" id="NPIC01000013">
    <property type="protein sequence ID" value="RDL31140.1"/>
    <property type="molecule type" value="Genomic_DNA"/>
</dbReference>
<dbReference type="Proteomes" id="UP000254866">
    <property type="component" value="Unassembled WGS sequence"/>
</dbReference>
<dbReference type="InterPro" id="IPR011009">
    <property type="entry name" value="Kinase-like_dom_sf"/>
</dbReference>
<dbReference type="InterPro" id="IPR002575">
    <property type="entry name" value="Aminoglycoside_PTrfase"/>
</dbReference>
<dbReference type="OrthoDB" id="3526434at2759"/>